<gene>
    <name evidence="9" type="primary">NIPAL2</name>
</gene>
<feature type="transmembrane region" description="Helical" evidence="7">
    <location>
        <begin position="193"/>
        <end position="221"/>
    </location>
</feature>
<dbReference type="InterPro" id="IPR037185">
    <property type="entry name" value="EmrE-like"/>
</dbReference>
<dbReference type="PANTHER" id="PTHR12570:SF16">
    <property type="entry name" value="NIPA-LIKE PROTEIN 2"/>
    <property type="match status" value="1"/>
</dbReference>
<evidence type="ECO:0000256" key="7">
    <source>
        <dbReference type="SAM" id="Phobius"/>
    </source>
</evidence>
<feature type="transmembrane region" description="Helical" evidence="7">
    <location>
        <begin position="75"/>
        <end position="96"/>
    </location>
</feature>
<dbReference type="InterPro" id="IPR008521">
    <property type="entry name" value="Mg_trans_NIPA"/>
</dbReference>
<accession>A0A6J0SXE1</accession>
<feature type="transmembrane region" description="Helical" evidence="7">
    <location>
        <begin position="128"/>
        <end position="148"/>
    </location>
</feature>
<feature type="transmembrane region" description="Helical" evidence="7">
    <location>
        <begin position="168"/>
        <end position="186"/>
    </location>
</feature>
<comment type="subcellular location">
    <subcellularLocation>
        <location evidence="1">Membrane</location>
        <topology evidence="1">Multi-pass membrane protein</topology>
    </subcellularLocation>
</comment>
<keyword evidence="3 7" id="KW-0812">Transmembrane</keyword>
<feature type="transmembrane region" description="Helical" evidence="7">
    <location>
        <begin position="264"/>
        <end position="284"/>
    </location>
</feature>
<proteinExistence type="inferred from homology"/>
<dbReference type="PANTHER" id="PTHR12570">
    <property type="match status" value="1"/>
</dbReference>
<dbReference type="SUPFAM" id="SSF103481">
    <property type="entry name" value="Multidrug resistance efflux transporter EmrE"/>
    <property type="match status" value="1"/>
</dbReference>
<dbReference type="AlphaFoldDB" id="A0A6J0SXE1"/>
<dbReference type="GO" id="GO:0016020">
    <property type="term" value="C:membrane"/>
    <property type="evidence" value="ECO:0007669"/>
    <property type="project" value="UniProtKB-SubCell"/>
</dbReference>
<dbReference type="GO" id="GO:0015095">
    <property type="term" value="F:magnesium ion transmembrane transporter activity"/>
    <property type="evidence" value="ECO:0007669"/>
    <property type="project" value="InterPro"/>
</dbReference>
<dbReference type="Proteomes" id="UP001652642">
    <property type="component" value="Chromosome 4"/>
</dbReference>
<feature type="transmembrane region" description="Helical" evidence="7">
    <location>
        <begin position="102"/>
        <end position="121"/>
    </location>
</feature>
<feature type="compositionally biased region" description="Polar residues" evidence="6">
    <location>
        <begin position="339"/>
        <end position="349"/>
    </location>
</feature>
<feature type="transmembrane region" description="Helical" evidence="7">
    <location>
        <begin position="33"/>
        <end position="54"/>
    </location>
</feature>
<dbReference type="OrthoDB" id="165382at2759"/>
<reference evidence="9" key="1">
    <citation type="submission" date="2025-08" db="UniProtKB">
        <authorList>
            <consortium name="RefSeq"/>
        </authorList>
    </citation>
    <scope>IDENTIFICATION</scope>
</reference>
<dbReference type="KEGG" id="pvt:110074796"/>
<protein>
    <submittedName>
        <fullName evidence="9">NIPA-like protein 2</fullName>
    </submittedName>
</protein>
<dbReference type="GeneID" id="110074796"/>
<dbReference type="CTD" id="79815"/>
<evidence type="ECO:0000256" key="1">
    <source>
        <dbReference type="ARBA" id="ARBA00004141"/>
    </source>
</evidence>
<feature type="transmembrane region" description="Helical" evidence="7">
    <location>
        <begin position="233"/>
        <end position="252"/>
    </location>
</feature>
<evidence type="ECO:0000256" key="3">
    <source>
        <dbReference type="ARBA" id="ARBA00022692"/>
    </source>
</evidence>
<evidence type="ECO:0000256" key="6">
    <source>
        <dbReference type="SAM" id="MobiDB-lite"/>
    </source>
</evidence>
<feature type="region of interest" description="Disordered" evidence="6">
    <location>
        <begin position="336"/>
        <end position="363"/>
    </location>
</feature>
<keyword evidence="8" id="KW-1185">Reference proteome</keyword>
<keyword evidence="4 7" id="KW-1133">Transmembrane helix</keyword>
<dbReference type="InParanoid" id="A0A6J0SXE1"/>
<feature type="compositionally biased region" description="Basic and acidic residues" evidence="6">
    <location>
        <begin position="354"/>
        <end position="363"/>
    </location>
</feature>
<evidence type="ECO:0000313" key="9">
    <source>
        <dbReference type="RefSeq" id="XP_020641052.2"/>
    </source>
</evidence>
<dbReference type="Pfam" id="PF05653">
    <property type="entry name" value="Mg_trans_NIPA"/>
    <property type="match status" value="1"/>
</dbReference>
<feature type="transmembrane region" description="Helical" evidence="7">
    <location>
        <begin position="296"/>
        <end position="313"/>
    </location>
</feature>
<evidence type="ECO:0000256" key="2">
    <source>
        <dbReference type="ARBA" id="ARBA00007230"/>
    </source>
</evidence>
<evidence type="ECO:0000256" key="5">
    <source>
        <dbReference type="ARBA" id="ARBA00023136"/>
    </source>
</evidence>
<dbReference type="RefSeq" id="XP_020641052.2">
    <property type="nucleotide sequence ID" value="XM_020785393.2"/>
</dbReference>
<evidence type="ECO:0000256" key="4">
    <source>
        <dbReference type="ARBA" id="ARBA00022989"/>
    </source>
</evidence>
<sequence>MGKLRLVPNATLAGNDFSRSFLSRGWYFANQNLLIGILLAIIGNIVISISLNIQKCSHLRLIHQANQKPCYKSKLWWSGIILTGIGEMANFAAYGFASVVVIAPLGSVAVIGSAVISFMFLKENIRSEVVLGGTMTIAGTFLLVTFAPLVTQELTARKIQNDLVSWQFLIYVIVAITTFCILLYFYKIKDIKHLVLLLAMVALLASVTIISVKAVVAMIVLSVRGSMQLTYPIFYLMIVLMVVTCVFQAKFLDQAMKLHDVTEVIPLNYVFFTISAILAGAIFYQEFKGGDLLSDFMFVFGCFLSFVGVFVTTRNTGKESLTSFYIDYGHIPGEKTRSKIQPDSNSLSYGSLCKEGDSVKTQS</sequence>
<comment type="similarity">
    <text evidence="2">Belongs to the NIPA family.</text>
</comment>
<evidence type="ECO:0000313" key="8">
    <source>
        <dbReference type="Proteomes" id="UP001652642"/>
    </source>
</evidence>
<organism evidence="8 9">
    <name type="scientific">Pogona vitticeps</name>
    <name type="common">central bearded dragon</name>
    <dbReference type="NCBI Taxonomy" id="103695"/>
    <lineage>
        <taxon>Eukaryota</taxon>
        <taxon>Metazoa</taxon>
        <taxon>Chordata</taxon>
        <taxon>Craniata</taxon>
        <taxon>Vertebrata</taxon>
        <taxon>Euteleostomi</taxon>
        <taxon>Lepidosauria</taxon>
        <taxon>Squamata</taxon>
        <taxon>Bifurcata</taxon>
        <taxon>Unidentata</taxon>
        <taxon>Episquamata</taxon>
        <taxon>Toxicofera</taxon>
        <taxon>Iguania</taxon>
        <taxon>Acrodonta</taxon>
        <taxon>Agamidae</taxon>
        <taxon>Amphibolurinae</taxon>
        <taxon>Pogona</taxon>
    </lineage>
</organism>
<keyword evidence="5 7" id="KW-0472">Membrane</keyword>
<name>A0A6J0SXE1_9SAUR</name>